<protein>
    <recommendedName>
        <fullName evidence="1">Cyclic-phosphate processing Receiver domain-containing protein</fullName>
    </recommendedName>
</protein>
<accession>A0A3M7TZY3</accession>
<keyword evidence="3" id="KW-1185">Reference proteome</keyword>
<organism evidence="2 3">
    <name type="scientific">Alteribacter keqinensis</name>
    <dbReference type="NCBI Taxonomy" id="2483800"/>
    <lineage>
        <taxon>Bacteria</taxon>
        <taxon>Bacillati</taxon>
        <taxon>Bacillota</taxon>
        <taxon>Bacilli</taxon>
        <taxon>Bacillales</taxon>
        <taxon>Bacillaceae</taxon>
        <taxon>Alteribacter</taxon>
    </lineage>
</organism>
<name>A0A3M7TZY3_9BACI</name>
<dbReference type="OrthoDB" id="2614698at2"/>
<reference evidence="2 3" key="1">
    <citation type="submission" date="2018-10" db="EMBL/GenBank/DDBJ databases">
        <title>Bacillus Keqinensis sp. nov., a moderately halophilic bacterium isolated from a saline-alkaline lake.</title>
        <authorList>
            <person name="Wang H."/>
        </authorList>
    </citation>
    <scope>NUCLEOTIDE SEQUENCE [LARGE SCALE GENOMIC DNA]</scope>
    <source>
        <strain evidence="2 3">KQ-3</strain>
    </source>
</reference>
<dbReference type="RefSeq" id="WP_122897507.1">
    <property type="nucleotide sequence ID" value="NZ_RHIB01000001.1"/>
</dbReference>
<dbReference type="Proteomes" id="UP000278746">
    <property type="component" value="Unassembled WGS sequence"/>
</dbReference>
<evidence type="ECO:0000313" key="2">
    <source>
        <dbReference type="EMBL" id="RNA69995.1"/>
    </source>
</evidence>
<dbReference type="InterPro" id="IPR046909">
    <property type="entry name" value="cREC_REC"/>
</dbReference>
<proteinExistence type="predicted"/>
<feature type="domain" description="Cyclic-phosphate processing Receiver" evidence="1">
    <location>
        <begin position="4"/>
        <end position="86"/>
    </location>
</feature>
<evidence type="ECO:0000313" key="3">
    <source>
        <dbReference type="Proteomes" id="UP000278746"/>
    </source>
</evidence>
<comment type="caution">
    <text evidence="2">The sequence shown here is derived from an EMBL/GenBank/DDBJ whole genome shotgun (WGS) entry which is preliminary data.</text>
</comment>
<dbReference type="Pfam" id="PF20274">
    <property type="entry name" value="cREC_REC"/>
    <property type="match status" value="1"/>
</dbReference>
<dbReference type="AlphaFoldDB" id="A0A3M7TZY3"/>
<gene>
    <name evidence="2" type="ORF">EBO34_08710</name>
</gene>
<dbReference type="EMBL" id="RHIB01000001">
    <property type="protein sequence ID" value="RNA69995.1"/>
    <property type="molecule type" value="Genomic_DNA"/>
</dbReference>
<evidence type="ECO:0000259" key="1">
    <source>
        <dbReference type="Pfam" id="PF20274"/>
    </source>
</evidence>
<sequence>METINVFLDDYRAAPEGYVLVETIDECKALLQNFNIEHLSLDHDLVSKQRNGLMLVHMMVKENLFAKRITIHSANAPAGRAMYHSLIQAQKDTSMPQSVNLSLRPLPLRNYSRLALQYYDDNK</sequence>